<comment type="caution">
    <text evidence="2">The sequence shown here is derived from an EMBL/GenBank/DDBJ whole genome shotgun (WGS) entry which is preliminary data.</text>
</comment>
<dbReference type="InterPro" id="IPR012902">
    <property type="entry name" value="N_methyl_site"/>
</dbReference>
<dbReference type="SUPFAM" id="SSF54523">
    <property type="entry name" value="Pili subunits"/>
    <property type="match status" value="1"/>
</dbReference>
<keyword evidence="1" id="KW-0472">Membrane</keyword>
<sequence>MKKLLNNKGFTLTEMMIVIVIIGILAMIAIPKFMGTTTKAKLAEFAPVLMHIYSLQDSYYQEMDRYAADLKALDFSDPESKYFDYSMTGDSAGFVAKAMVKTSMKDGQGNDLKAEYVTMNQKKEHGGTENLRRVARW</sequence>
<keyword evidence="1" id="KW-1133">Transmembrane helix</keyword>
<dbReference type="Proteomes" id="UP000179243">
    <property type="component" value="Unassembled WGS sequence"/>
</dbReference>
<evidence type="ECO:0008006" key="4">
    <source>
        <dbReference type="Google" id="ProtNLM"/>
    </source>
</evidence>
<dbReference type="Gene3D" id="3.30.700.10">
    <property type="entry name" value="Glycoprotein, Type 4 Pilin"/>
    <property type="match status" value="1"/>
</dbReference>
<organism evidence="2 3">
    <name type="scientific">Candidatus Raymondbacteria bacterium RIFOXYD12_FULL_49_13</name>
    <dbReference type="NCBI Taxonomy" id="1817890"/>
    <lineage>
        <taxon>Bacteria</taxon>
        <taxon>Raymondiibacteriota</taxon>
    </lineage>
</organism>
<gene>
    <name evidence="2" type="ORF">A2519_04090</name>
</gene>
<evidence type="ECO:0000256" key="1">
    <source>
        <dbReference type="SAM" id="Phobius"/>
    </source>
</evidence>
<evidence type="ECO:0000313" key="3">
    <source>
        <dbReference type="Proteomes" id="UP000179243"/>
    </source>
</evidence>
<name>A0A1F7FGX2_UNCRA</name>
<reference evidence="2 3" key="1">
    <citation type="journal article" date="2016" name="Nat. Commun.">
        <title>Thousands of microbial genomes shed light on interconnected biogeochemical processes in an aquifer system.</title>
        <authorList>
            <person name="Anantharaman K."/>
            <person name="Brown C.T."/>
            <person name="Hug L.A."/>
            <person name="Sharon I."/>
            <person name="Castelle C.J."/>
            <person name="Probst A.J."/>
            <person name="Thomas B.C."/>
            <person name="Singh A."/>
            <person name="Wilkins M.J."/>
            <person name="Karaoz U."/>
            <person name="Brodie E.L."/>
            <person name="Williams K.H."/>
            <person name="Hubbard S.S."/>
            <person name="Banfield J.F."/>
        </authorList>
    </citation>
    <scope>NUCLEOTIDE SEQUENCE [LARGE SCALE GENOMIC DNA]</scope>
</reference>
<dbReference type="InterPro" id="IPR045584">
    <property type="entry name" value="Pilin-like"/>
</dbReference>
<dbReference type="AlphaFoldDB" id="A0A1F7FGX2"/>
<dbReference type="Pfam" id="PF07963">
    <property type="entry name" value="N_methyl"/>
    <property type="match status" value="1"/>
</dbReference>
<proteinExistence type="predicted"/>
<evidence type="ECO:0000313" key="2">
    <source>
        <dbReference type="EMBL" id="OGK05838.1"/>
    </source>
</evidence>
<dbReference type="NCBIfam" id="TIGR02532">
    <property type="entry name" value="IV_pilin_GFxxxE"/>
    <property type="match status" value="1"/>
</dbReference>
<keyword evidence="1" id="KW-0812">Transmembrane</keyword>
<accession>A0A1F7FGX2</accession>
<feature type="transmembrane region" description="Helical" evidence="1">
    <location>
        <begin position="12"/>
        <end position="30"/>
    </location>
</feature>
<dbReference type="EMBL" id="MFYX01000046">
    <property type="protein sequence ID" value="OGK05838.1"/>
    <property type="molecule type" value="Genomic_DNA"/>
</dbReference>
<protein>
    <recommendedName>
        <fullName evidence="4">Pilus assembly protein PilE</fullName>
    </recommendedName>
</protein>